<dbReference type="EMBL" id="ACEC01000115">
    <property type="protein sequence ID" value="EEG29219.1"/>
    <property type="molecule type" value="Genomic_DNA"/>
</dbReference>
<dbReference type="STRING" id="537013.CLOSTMETH_03332"/>
<keyword evidence="2" id="KW-1185">Reference proteome</keyword>
<dbReference type="Proteomes" id="UP000003340">
    <property type="component" value="Unassembled WGS sequence"/>
</dbReference>
<protein>
    <submittedName>
        <fullName evidence="1">Uncharacterized protein</fullName>
    </submittedName>
</protein>
<dbReference type="HOGENOM" id="CLU_2768529_0_0_9"/>
<comment type="caution">
    <text evidence="1">The sequence shown here is derived from an EMBL/GenBank/DDBJ whole genome shotgun (WGS) entry which is preliminary data.</text>
</comment>
<reference evidence="1 2" key="2">
    <citation type="submission" date="2009-02" db="EMBL/GenBank/DDBJ databases">
        <title>Draft genome sequence of Clostridium methylpentosum (DSM 5476).</title>
        <authorList>
            <person name="Sudarsanam P."/>
            <person name="Ley R."/>
            <person name="Guruge J."/>
            <person name="Turnbaugh P.J."/>
            <person name="Mahowald M."/>
            <person name="Liep D."/>
            <person name="Gordon J."/>
        </authorList>
    </citation>
    <scope>NUCLEOTIDE SEQUENCE [LARGE SCALE GENOMIC DNA]</scope>
    <source>
        <strain evidence="1 2">DSM 5476</strain>
    </source>
</reference>
<reference evidence="1 2" key="1">
    <citation type="submission" date="2009-01" db="EMBL/GenBank/DDBJ databases">
        <authorList>
            <person name="Fulton L."/>
            <person name="Clifton S."/>
            <person name="Fulton B."/>
            <person name="Xu J."/>
            <person name="Minx P."/>
            <person name="Pepin K.H."/>
            <person name="Johnson M."/>
            <person name="Bhonagiri V."/>
            <person name="Nash W.E."/>
            <person name="Mardis E.R."/>
            <person name="Wilson R.K."/>
        </authorList>
    </citation>
    <scope>NUCLEOTIDE SEQUENCE [LARGE SCALE GENOMIC DNA]</scope>
    <source>
        <strain evidence="1 2">DSM 5476</strain>
    </source>
</reference>
<accession>C0EHD2</accession>
<proteinExistence type="predicted"/>
<organism evidence="1 2">
    <name type="scientific">[Clostridium] methylpentosum DSM 5476</name>
    <dbReference type="NCBI Taxonomy" id="537013"/>
    <lineage>
        <taxon>Bacteria</taxon>
        <taxon>Bacillati</taxon>
        <taxon>Bacillota</taxon>
        <taxon>Clostridia</taxon>
        <taxon>Eubacteriales</taxon>
        <taxon>Oscillospiraceae</taxon>
        <taxon>Oscillospiraceae incertae sedis</taxon>
    </lineage>
</organism>
<gene>
    <name evidence="1" type="ORF">CLOSTMETH_03332</name>
</gene>
<evidence type="ECO:0000313" key="1">
    <source>
        <dbReference type="EMBL" id="EEG29219.1"/>
    </source>
</evidence>
<evidence type="ECO:0000313" key="2">
    <source>
        <dbReference type="Proteomes" id="UP000003340"/>
    </source>
</evidence>
<sequence>MIKTVAVSDAKKAVNFILSDDLTSVRHERLQKREWLNPMKAFYELRKTRQRMARGSACPGAELRQAGAL</sequence>
<dbReference type="AlphaFoldDB" id="C0EHD2"/>
<name>C0EHD2_9FIRM</name>